<dbReference type="EMBL" id="JAHPMX010000040">
    <property type="protein sequence ID" value="MBU9360771.1"/>
    <property type="molecule type" value="Genomic_DNA"/>
</dbReference>
<name>A0AAP2HRG0_9BURK</name>
<sequence length="91" mass="10484">MSFQKEVNRSYRSTEEIESAHEPLHLQVDWHPSGRYTLKEGKPGRWSDCREAGLFANDDKGEFYRAVAKRLAGLANEGVSFVFNDVTYDRD</sequence>
<organism evidence="1 2">
    <name type="scientific">Burkholderia multivorans</name>
    <dbReference type="NCBI Taxonomy" id="87883"/>
    <lineage>
        <taxon>Bacteria</taxon>
        <taxon>Pseudomonadati</taxon>
        <taxon>Pseudomonadota</taxon>
        <taxon>Betaproteobacteria</taxon>
        <taxon>Burkholderiales</taxon>
        <taxon>Burkholderiaceae</taxon>
        <taxon>Burkholderia</taxon>
        <taxon>Burkholderia cepacia complex</taxon>
    </lineage>
</organism>
<reference evidence="1" key="1">
    <citation type="submission" date="2021-06" db="EMBL/GenBank/DDBJ databases">
        <title>A collection of bacterial strains from the Burkholderia cepacia Research Laboratory and Repository.</title>
        <authorList>
            <person name="Lipuma J."/>
            <person name="Spilker T."/>
        </authorList>
    </citation>
    <scope>NUCLEOTIDE SEQUENCE</scope>
    <source>
        <strain evidence="1">AU37435</strain>
    </source>
</reference>
<protein>
    <submittedName>
        <fullName evidence="1">Uncharacterized protein</fullName>
    </submittedName>
</protein>
<evidence type="ECO:0000313" key="1">
    <source>
        <dbReference type="EMBL" id="MBU9360771.1"/>
    </source>
</evidence>
<proteinExistence type="predicted"/>
<dbReference type="Proteomes" id="UP001196915">
    <property type="component" value="Unassembled WGS sequence"/>
</dbReference>
<gene>
    <name evidence="1" type="ORF">KTE52_31090</name>
</gene>
<dbReference type="RefSeq" id="WP_060097623.1">
    <property type="nucleotide sequence ID" value="NZ_CAJHEJ010000027.1"/>
</dbReference>
<accession>A0AAP2HRG0</accession>
<dbReference type="AlphaFoldDB" id="A0AAP2HRG0"/>
<evidence type="ECO:0000313" key="2">
    <source>
        <dbReference type="Proteomes" id="UP001196915"/>
    </source>
</evidence>
<comment type="caution">
    <text evidence="1">The sequence shown here is derived from an EMBL/GenBank/DDBJ whole genome shotgun (WGS) entry which is preliminary data.</text>
</comment>